<dbReference type="Proteomes" id="UP000664144">
    <property type="component" value="Unassembled WGS sequence"/>
</dbReference>
<dbReference type="RefSeq" id="WP_206986491.1">
    <property type="nucleotide sequence ID" value="NZ_JAFLQZ010000020.1"/>
</dbReference>
<evidence type="ECO:0000256" key="1">
    <source>
        <dbReference type="SAM" id="SignalP"/>
    </source>
</evidence>
<dbReference type="EMBL" id="JAFLQZ010000020">
    <property type="protein sequence ID" value="MBO0360574.1"/>
    <property type="molecule type" value="Genomic_DNA"/>
</dbReference>
<accession>A0A939F0H1</accession>
<proteinExistence type="predicted"/>
<comment type="caution">
    <text evidence="2">The sequence shown here is derived from an EMBL/GenBank/DDBJ whole genome shotgun (WGS) entry which is preliminary data.</text>
</comment>
<feature type="signal peptide" evidence="1">
    <location>
        <begin position="1"/>
        <end position="25"/>
    </location>
</feature>
<reference evidence="2" key="1">
    <citation type="submission" date="2021-03" db="EMBL/GenBank/DDBJ databases">
        <authorList>
            <person name="Kim M.K."/>
        </authorList>
    </citation>
    <scope>NUCLEOTIDE SEQUENCE</scope>
    <source>
        <strain evidence="2">BT186</strain>
    </source>
</reference>
<evidence type="ECO:0008006" key="4">
    <source>
        <dbReference type="Google" id="ProtNLM"/>
    </source>
</evidence>
<organism evidence="2 3">
    <name type="scientific">Hymenobacter telluris</name>
    <dbReference type="NCBI Taxonomy" id="2816474"/>
    <lineage>
        <taxon>Bacteria</taxon>
        <taxon>Pseudomonadati</taxon>
        <taxon>Bacteroidota</taxon>
        <taxon>Cytophagia</taxon>
        <taxon>Cytophagales</taxon>
        <taxon>Hymenobacteraceae</taxon>
        <taxon>Hymenobacter</taxon>
    </lineage>
</organism>
<keyword evidence="1" id="KW-0732">Signal</keyword>
<feature type="chain" id="PRO_5036906386" description="T9SS type A sorting domain-containing protein" evidence="1">
    <location>
        <begin position="26"/>
        <end position="516"/>
    </location>
</feature>
<name>A0A939F0H1_9BACT</name>
<sequence length="516" mass="54430">MSTALLFRFLFFALLCLGGLQQATATHILGGDISYAYIPGSASRYHITVRMYARDPVGCGGGCPDQAQIDLVFLRNGCSPTQSGSFFLTVARNQSTPRTLGCPGSVAAYLVNTYETDVTLPPGQWTISAISENRASGIRNLLNSGSSGSQISAFLDNSSGLTNSSPRFTSFTLPYVCGAQPYRYSFSTFEVDGDSLVYESAQPVAGLVGSPDCGTPIVYAGYPAGQFQDPVNGQTASYLAGQFTAGFPLPSFRAVNGVAVPQFELNAANGDLLTTPIMQVGYYTVAVRVDEYRRLSGTWVKIGSVTRDVIYLLLNGGGNRNPSFTSLTVAGAPASQPIEQAIAVAPGQTVSLTLTATDPDAGQTLQLSSDVATVVPGASFQTQGSNQGVLTWQVPATLPPGRYSLTVTAADNSCPIIGSEVRTINFVVAGQALSTRASSTKELTAYPMPFHDQVQFKLLTAAVQTVVVTDKLGRVVDTITSRSDGGVQWQPSSSVAPGIYFARPISGGYVCRLLRQ</sequence>
<gene>
    <name evidence="2" type="ORF">J0X19_21615</name>
</gene>
<evidence type="ECO:0000313" key="2">
    <source>
        <dbReference type="EMBL" id="MBO0360574.1"/>
    </source>
</evidence>
<keyword evidence="3" id="KW-1185">Reference proteome</keyword>
<protein>
    <recommendedName>
        <fullName evidence="4">T9SS type A sorting domain-containing protein</fullName>
    </recommendedName>
</protein>
<evidence type="ECO:0000313" key="3">
    <source>
        <dbReference type="Proteomes" id="UP000664144"/>
    </source>
</evidence>
<dbReference type="AlphaFoldDB" id="A0A939F0H1"/>